<feature type="transmembrane region" description="Helical" evidence="5">
    <location>
        <begin position="21"/>
        <end position="39"/>
    </location>
</feature>
<comment type="caution">
    <text evidence="7">The sequence shown here is derived from an EMBL/GenBank/DDBJ whole genome shotgun (WGS) entry which is preliminary data.</text>
</comment>
<evidence type="ECO:0000256" key="2">
    <source>
        <dbReference type="ARBA" id="ARBA00022692"/>
    </source>
</evidence>
<reference evidence="7 8" key="2">
    <citation type="submission" date="2018-03" db="EMBL/GenBank/DDBJ databases">
        <title>Genetic Diversity and Phenotypic Plasticity of AHL Mediated Quorum Sensing in Environmental Strains of Vibrio mediterranei.</title>
        <authorList>
            <person name="Lantoine F."/>
            <person name="Vouve F."/>
        </authorList>
    </citation>
    <scope>NUCLEOTIDE SEQUENCE [LARGE SCALE GENOMIC DNA]</scope>
    <source>
        <strain evidence="7 8">17LN0615E</strain>
    </source>
</reference>
<dbReference type="EMBL" id="NWTN01000003">
    <property type="protein sequence ID" value="PRQ68103.1"/>
    <property type="molecule type" value="Genomic_DNA"/>
</dbReference>
<keyword evidence="4 5" id="KW-0472">Membrane</keyword>
<dbReference type="RefSeq" id="WP_038226096.1">
    <property type="nucleotide sequence ID" value="NZ_JAKEUG010000002.1"/>
</dbReference>
<evidence type="ECO:0000313" key="8">
    <source>
        <dbReference type="Proteomes" id="UP000238163"/>
    </source>
</evidence>
<dbReference type="Pfam" id="PF02656">
    <property type="entry name" value="DUF202"/>
    <property type="match status" value="1"/>
</dbReference>
<reference evidence="7 8" key="1">
    <citation type="submission" date="2017-09" db="EMBL/GenBank/DDBJ databases">
        <authorList>
            <person name="Girard L."/>
            <person name="Lami R."/>
            <person name="Suzuki M."/>
            <person name="Baudart J."/>
        </authorList>
    </citation>
    <scope>NUCLEOTIDE SEQUENCE [LARGE SCALE GENOMIC DNA]</scope>
    <source>
        <strain evidence="7 8">17LN0615E</strain>
    </source>
</reference>
<evidence type="ECO:0000313" key="7">
    <source>
        <dbReference type="EMBL" id="PRQ68103.1"/>
    </source>
</evidence>
<evidence type="ECO:0000256" key="1">
    <source>
        <dbReference type="ARBA" id="ARBA00004127"/>
    </source>
</evidence>
<organism evidence="7 8">
    <name type="scientific">Vibrio mediterranei</name>
    <dbReference type="NCBI Taxonomy" id="689"/>
    <lineage>
        <taxon>Bacteria</taxon>
        <taxon>Pseudomonadati</taxon>
        <taxon>Pseudomonadota</taxon>
        <taxon>Gammaproteobacteria</taxon>
        <taxon>Vibrionales</taxon>
        <taxon>Vibrionaceae</taxon>
        <taxon>Vibrio</taxon>
    </lineage>
</organism>
<feature type="transmembrane region" description="Helical" evidence="5">
    <location>
        <begin position="92"/>
        <end position="112"/>
    </location>
</feature>
<evidence type="ECO:0000256" key="4">
    <source>
        <dbReference type="ARBA" id="ARBA00023136"/>
    </source>
</evidence>
<evidence type="ECO:0000259" key="6">
    <source>
        <dbReference type="Pfam" id="PF02656"/>
    </source>
</evidence>
<keyword evidence="3 5" id="KW-1133">Transmembrane helix</keyword>
<dbReference type="InterPro" id="IPR003807">
    <property type="entry name" value="DUF202"/>
</dbReference>
<protein>
    <submittedName>
        <fullName evidence="7">DUF202 domain-containing protein</fullName>
    </submittedName>
</protein>
<keyword evidence="2 5" id="KW-0812">Transmembrane</keyword>
<evidence type="ECO:0000256" key="3">
    <source>
        <dbReference type="ARBA" id="ARBA00022989"/>
    </source>
</evidence>
<sequence length="118" mass="13346">MSWRKQGNDPDYRFTLANERTFLAWIRTALGFFTAAIAVDQLANSLNDEFYKPLICIALLAVSIICSIFAYSNWRGNEIAMRLNSNLSYSNAIKIIPVLMVLVIVVLLSSIYSDSFIQ</sequence>
<feature type="domain" description="DUF202" evidence="6">
    <location>
        <begin position="13"/>
        <end position="77"/>
    </location>
</feature>
<dbReference type="Proteomes" id="UP000238163">
    <property type="component" value="Unassembled WGS sequence"/>
</dbReference>
<accession>A0ABX5DG07</accession>
<feature type="transmembrane region" description="Helical" evidence="5">
    <location>
        <begin position="51"/>
        <end position="71"/>
    </location>
</feature>
<proteinExistence type="predicted"/>
<comment type="subcellular location">
    <subcellularLocation>
        <location evidence="1">Endomembrane system</location>
        <topology evidence="1">Multi-pass membrane protein</topology>
    </subcellularLocation>
</comment>
<name>A0ABX5DG07_9VIBR</name>
<gene>
    <name evidence="7" type="ORF">COR51_06500</name>
</gene>
<evidence type="ECO:0000256" key="5">
    <source>
        <dbReference type="SAM" id="Phobius"/>
    </source>
</evidence>
<keyword evidence="8" id="KW-1185">Reference proteome</keyword>